<proteinExistence type="predicted"/>
<protein>
    <submittedName>
        <fullName evidence="2">Uncharacterized protein</fullName>
    </submittedName>
</protein>
<evidence type="ECO:0000313" key="3">
    <source>
        <dbReference type="Proteomes" id="UP000053676"/>
    </source>
</evidence>
<reference evidence="3" key="1">
    <citation type="journal article" date="2014" name="Nat. Genet.">
        <title>Genome of the human hookworm Necator americanus.</title>
        <authorList>
            <person name="Tang Y.T."/>
            <person name="Gao X."/>
            <person name="Rosa B.A."/>
            <person name="Abubucker S."/>
            <person name="Hallsworth-Pepin K."/>
            <person name="Martin J."/>
            <person name="Tyagi R."/>
            <person name="Heizer E."/>
            <person name="Zhang X."/>
            <person name="Bhonagiri-Palsikar V."/>
            <person name="Minx P."/>
            <person name="Warren W.C."/>
            <person name="Wang Q."/>
            <person name="Zhan B."/>
            <person name="Hotez P.J."/>
            <person name="Sternberg P.W."/>
            <person name="Dougall A."/>
            <person name="Gaze S.T."/>
            <person name="Mulvenna J."/>
            <person name="Sotillo J."/>
            <person name="Ranganathan S."/>
            <person name="Rabelo E.M."/>
            <person name="Wilson R.K."/>
            <person name="Felgner P.L."/>
            <person name="Bethony J."/>
            <person name="Hawdon J.M."/>
            <person name="Gasser R.B."/>
            <person name="Loukas A."/>
            <person name="Mitreva M."/>
        </authorList>
    </citation>
    <scope>NUCLEOTIDE SEQUENCE [LARGE SCALE GENOMIC DNA]</scope>
</reference>
<evidence type="ECO:0000256" key="1">
    <source>
        <dbReference type="SAM" id="MobiDB-lite"/>
    </source>
</evidence>
<dbReference type="CTD" id="25346987"/>
<dbReference type="KEGG" id="nai:NECAME_06956"/>
<sequence>MIDFAMFECEIEPTNAKEPKSPVPEETPSSPVRDQRLHSIRKHLEQVYEADRILLWKMTHCTAYTQMTEIIAGLRLVRRLECAIQQRLFEYLQLPHSIN</sequence>
<keyword evidence="3" id="KW-1185">Reference proteome</keyword>
<dbReference type="EMBL" id="KI657975">
    <property type="protein sequence ID" value="ETN84268.1"/>
    <property type="molecule type" value="Genomic_DNA"/>
</dbReference>
<dbReference type="OrthoDB" id="5838856at2759"/>
<gene>
    <name evidence="2" type="ORF">NECAME_06956</name>
</gene>
<dbReference type="Proteomes" id="UP000053676">
    <property type="component" value="Unassembled WGS sequence"/>
</dbReference>
<dbReference type="OMA" id="IDCTIFE"/>
<dbReference type="GeneID" id="25346987"/>
<accession>W2TR74</accession>
<organism evidence="2 3">
    <name type="scientific">Necator americanus</name>
    <name type="common">Human hookworm</name>
    <dbReference type="NCBI Taxonomy" id="51031"/>
    <lineage>
        <taxon>Eukaryota</taxon>
        <taxon>Metazoa</taxon>
        <taxon>Ecdysozoa</taxon>
        <taxon>Nematoda</taxon>
        <taxon>Chromadorea</taxon>
        <taxon>Rhabditida</taxon>
        <taxon>Rhabditina</taxon>
        <taxon>Rhabditomorpha</taxon>
        <taxon>Strongyloidea</taxon>
        <taxon>Ancylostomatidae</taxon>
        <taxon>Bunostominae</taxon>
        <taxon>Necator</taxon>
    </lineage>
</organism>
<evidence type="ECO:0000313" key="2">
    <source>
        <dbReference type="EMBL" id="ETN84268.1"/>
    </source>
</evidence>
<dbReference type="AlphaFoldDB" id="W2TR74"/>
<name>W2TR74_NECAM</name>
<feature type="region of interest" description="Disordered" evidence="1">
    <location>
        <begin position="13"/>
        <end position="35"/>
    </location>
</feature>